<reference evidence="1 2" key="1">
    <citation type="submission" date="2018-03" db="EMBL/GenBank/DDBJ databases">
        <title>Draft genome sequence of Rohu Carp (Labeo rohita).</title>
        <authorList>
            <person name="Das P."/>
            <person name="Kushwaha B."/>
            <person name="Joshi C.G."/>
            <person name="Kumar D."/>
            <person name="Nagpure N.S."/>
            <person name="Sahoo L."/>
            <person name="Das S.P."/>
            <person name="Bit A."/>
            <person name="Patnaik S."/>
            <person name="Meher P.K."/>
            <person name="Jayasankar P."/>
            <person name="Koringa P.G."/>
            <person name="Patel N.V."/>
            <person name="Hinsu A.T."/>
            <person name="Kumar R."/>
            <person name="Pandey M."/>
            <person name="Agarwal S."/>
            <person name="Srivastava S."/>
            <person name="Singh M."/>
            <person name="Iquebal M.A."/>
            <person name="Jaiswal S."/>
            <person name="Angadi U.B."/>
            <person name="Kumar N."/>
            <person name="Raza M."/>
            <person name="Shah T.M."/>
            <person name="Rai A."/>
            <person name="Jena J.K."/>
        </authorList>
    </citation>
    <scope>NUCLEOTIDE SEQUENCE [LARGE SCALE GENOMIC DNA]</scope>
    <source>
        <strain evidence="1">DASCIFA01</strain>
        <tissue evidence="1">Testis</tissue>
    </source>
</reference>
<name>A0A498MW78_LABRO</name>
<proteinExistence type="predicted"/>
<accession>A0A498MW78</accession>
<protein>
    <submittedName>
        <fullName evidence="1">Uncharacterized protein</fullName>
    </submittedName>
</protein>
<comment type="caution">
    <text evidence="1">The sequence shown here is derived from an EMBL/GenBank/DDBJ whole genome shotgun (WGS) entry which is preliminary data.</text>
</comment>
<keyword evidence="2" id="KW-1185">Reference proteome</keyword>
<dbReference type="Proteomes" id="UP000290572">
    <property type="component" value="Unassembled WGS sequence"/>
</dbReference>
<dbReference type="AlphaFoldDB" id="A0A498MW78"/>
<dbReference type="EMBL" id="QBIY01012243">
    <property type="protein sequence ID" value="RXN26138.1"/>
    <property type="molecule type" value="Genomic_DNA"/>
</dbReference>
<evidence type="ECO:0000313" key="1">
    <source>
        <dbReference type="EMBL" id="RXN26138.1"/>
    </source>
</evidence>
<sequence length="91" mass="9655">MLTNGNGSAKKNMMQDYKAASLLAFALSLGIGRPDLAEESMLEWGCAAGGSPLMGTPWEPDAKAAVGSQMWQLSCNRRQGSSRITDVAAFM</sequence>
<organism evidence="1 2">
    <name type="scientific">Labeo rohita</name>
    <name type="common">Indian major carp</name>
    <name type="synonym">Cyprinus rohita</name>
    <dbReference type="NCBI Taxonomy" id="84645"/>
    <lineage>
        <taxon>Eukaryota</taxon>
        <taxon>Metazoa</taxon>
        <taxon>Chordata</taxon>
        <taxon>Craniata</taxon>
        <taxon>Vertebrata</taxon>
        <taxon>Euteleostomi</taxon>
        <taxon>Actinopterygii</taxon>
        <taxon>Neopterygii</taxon>
        <taxon>Teleostei</taxon>
        <taxon>Ostariophysi</taxon>
        <taxon>Cypriniformes</taxon>
        <taxon>Cyprinidae</taxon>
        <taxon>Labeoninae</taxon>
        <taxon>Labeonini</taxon>
        <taxon>Labeo</taxon>
    </lineage>
</organism>
<evidence type="ECO:0000313" key="2">
    <source>
        <dbReference type="Proteomes" id="UP000290572"/>
    </source>
</evidence>
<gene>
    <name evidence="1" type="ORF">ROHU_021072</name>
</gene>